<dbReference type="SUPFAM" id="SSF53671">
    <property type="entry name" value="Aspartate/ornithine carbamoyltransferase"/>
    <property type="match status" value="1"/>
</dbReference>
<dbReference type="RefSeq" id="WP_010779171.1">
    <property type="nucleotide sequence ID" value="NZ_ASWH01000002.1"/>
</dbReference>
<feature type="domain" description="Aspartate/ornithine carbamoyltransferase Asp/Orn-binding" evidence="4">
    <location>
        <begin position="162"/>
        <end position="320"/>
    </location>
</feature>
<sequence length="350" mass="39737">MKVSHVKNYPTKHFIDNYELSKEEIQDILSTIVQLKEAAHQNAIPQLLKGVTLAMIFEEPSTRTRVSFETAMAELGGHGLYLKPGEIHFGSHEAIKDTAKVLSSMCDGIMLRTEEHELVLNLAEHATVPVFNAMTYYIHPTQGLADVLTMMEHLPEGKTLEDSQIVFVGDSGENGIMAMEHAHLAASLGLKYTIASPKKYTISQAEIDKVNKKMALTGGTLTVTEEVEEAVKQADFIIPDVWYYYGYEDEKEERTAAFYPRYQLNMEMLNIAPDHCKALHCLPANREVEITSEVLDHPTRSLVFQEAENRLHVQRGLLAWYLYPRLKRANDQTKSYYEGKMRAFLDQRLS</sequence>
<dbReference type="EMBL" id="ASWH01000002">
    <property type="protein sequence ID" value="EOW79499.1"/>
    <property type="molecule type" value="Genomic_DNA"/>
</dbReference>
<reference evidence="6 8" key="1">
    <citation type="submission" date="2013-02" db="EMBL/GenBank/DDBJ databases">
        <title>The Genome Sequence of Enterococcus gilvus ATCC BAA-350.</title>
        <authorList>
            <consortium name="The Broad Institute Genome Sequencing Platform"/>
            <consortium name="The Broad Institute Genome Sequencing Center for Infectious Disease"/>
            <person name="Earl A.M."/>
            <person name="Gilmore M.S."/>
            <person name="Lebreton F."/>
            <person name="Walker B."/>
            <person name="Young S.K."/>
            <person name="Zeng Q."/>
            <person name="Gargeya S."/>
            <person name="Fitzgerald M."/>
            <person name="Haas B."/>
            <person name="Abouelleil A."/>
            <person name="Alvarado L."/>
            <person name="Arachchi H.M."/>
            <person name="Berlin A.M."/>
            <person name="Chapman S.B."/>
            <person name="Dewar J."/>
            <person name="Goldberg J."/>
            <person name="Griggs A."/>
            <person name="Gujja S."/>
            <person name="Hansen M."/>
            <person name="Howarth C."/>
            <person name="Imamovic A."/>
            <person name="Larimer J."/>
            <person name="McCowan C."/>
            <person name="Murphy C."/>
            <person name="Neiman D."/>
            <person name="Pearson M."/>
            <person name="Priest M."/>
            <person name="Roberts A."/>
            <person name="Saif S."/>
            <person name="Shea T."/>
            <person name="Sisk P."/>
            <person name="Sykes S."/>
            <person name="Wortman J."/>
            <person name="Nusbaum C."/>
            <person name="Birren B."/>
        </authorList>
    </citation>
    <scope>NUCLEOTIDE SEQUENCE [LARGE SCALE GENOMIC DNA]</scope>
    <source>
        <strain evidence="6 8">ATCC BAA-350</strain>
    </source>
</reference>
<gene>
    <name evidence="7" type="ORF">I592_03639</name>
    <name evidence="6" type="ORF">UKC_00722</name>
</gene>
<dbReference type="Proteomes" id="UP000014160">
    <property type="component" value="Unassembled WGS sequence"/>
</dbReference>
<dbReference type="InterPro" id="IPR006130">
    <property type="entry name" value="Asp/Orn_carbamoylTrfase"/>
</dbReference>
<dbReference type="PRINTS" id="PR00100">
    <property type="entry name" value="AOTCASE"/>
</dbReference>
<evidence type="ECO:0000259" key="4">
    <source>
        <dbReference type="Pfam" id="PF00185"/>
    </source>
</evidence>
<dbReference type="GO" id="GO:0004585">
    <property type="term" value="F:ornithine carbamoyltransferase activity"/>
    <property type="evidence" value="ECO:0007669"/>
    <property type="project" value="UniProtKB-UniRule"/>
</dbReference>
<evidence type="ECO:0000313" key="8">
    <source>
        <dbReference type="Proteomes" id="UP000013750"/>
    </source>
</evidence>
<evidence type="ECO:0000256" key="3">
    <source>
        <dbReference type="RuleBase" id="RU003634"/>
    </source>
</evidence>
<name>R2Y5S1_9ENTE</name>
<evidence type="ECO:0000259" key="5">
    <source>
        <dbReference type="Pfam" id="PF02729"/>
    </source>
</evidence>
<dbReference type="Pfam" id="PF02729">
    <property type="entry name" value="OTCace_N"/>
    <property type="match status" value="1"/>
</dbReference>
<dbReference type="InterPro" id="IPR036901">
    <property type="entry name" value="Asp/Orn_carbamoylTrfase_sf"/>
</dbReference>
<evidence type="ECO:0000313" key="7">
    <source>
        <dbReference type="EMBL" id="EOW79499.1"/>
    </source>
</evidence>
<organism evidence="6 8">
    <name type="scientific">Enterococcus gilvus ATCC BAA-350</name>
    <dbReference type="NCBI Taxonomy" id="1158614"/>
    <lineage>
        <taxon>Bacteria</taxon>
        <taxon>Bacillati</taxon>
        <taxon>Bacillota</taxon>
        <taxon>Bacilli</taxon>
        <taxon>Lactobacillales</taxon>
        <taxon>Enterococcaceae</taxon>
        <taxon>Enterococcus</taxon>
    </lineage>
</organism>
<evidence type="ECO:0000256" key="1">
    <source>
        <dbReference type="ARBA" id="ARBA00022679"/>
    </source>
</evidence>
<keyword evidence="1 3" id="KW-0808">Transferase</keyword>
<dbReference type="Pfam" id="PF00185">
    <property type="entry name" value="OTCace"/>
    <property type="match status" value="1"/>
</dbReference>
<accession>R2Y5S1</accession>
<dbReference type="PANTHER" id="PTHR45753">
    <property type="entry name" value="ORNITHINE CARBAMOYLTRANSFERASE, MITOCHONDRIAL"/>
    <property type="match status" value="1"/>
</dbReference>
<dbReference type="HOGENOM" id="CLU_043846_3_1_9"/>
<dbReference type="PROSITE" id="PS00097">
    <property type="entry name" value="CARBAMOYLTRANSFERASE"/>
    <property type="match status" value="1"/>
</dbReference>
<dbReference type="AlphaFoldDB" id="R2Y5S1"/>
<dbReference type="FunFam" id="3.40.50.1370:FF:000008">
    <property type="entry name" value="Ornithine carbamoyltransferase"/>
    <property type="match status" value="1"/>
</dbReference>
<protein>
    <recommendedName>
        <fullName evidence="2">Ornithine carbamoyltransferase</fullName>
        <ecNumber evidence="2">2.1.3.3</ecNumber>
    </recommendedName>
</protein>
<feature type="domain" description="Aspartate/ornithine carbamoyltransferase carbamoyl-P binding" evidence="5">
    <location>
        <begin position="12"/>
        <end position="152"/>
    </location>
</feature>
<comment type="similarity">
    <text evidence="3">Belongs to the aspartate/ornithine carbamoyltransferase superfamily.</text>
</comment>
<dbReference type="NCBIfam" id="NF001986">
    <property type="entry name" value="PRK00779.1"/>
    <property type="match status" value="1"/>
</dbReference>
<dbReference type="PRINTS" id="PR00102">
    <property type="entry name" value="OTCASE"/>
</dbReference>
<keyword evidence="9" id="KW-1185">Reference proteome</keyword>
<reference evidence="7 9" key="2">
    <citation type="submission" date="2013-03" db="EMBL/GenBank/DDBJ databases">
        <title>The Genome Sequence of Enterococcus gilvus ATCC BAA-350 (PacBio/Illumina hybrid assembly).</title>
        <authorList>
            <consortium name="The Broad Institute Genomics Platform"/>
            <consortium name="The Broad Institute Genome Sequencing Center for Infectious Disease"/>
            <person name="Earl A."/>
            <person name="Russ C."/>
            <person name="Gilmore M."/>
            <person name="Surin D."/>
            <person name="Walker B."/>
            <person name="Young S."/>
            <person name="Zeng Q."/>
            <person name="Gargeya S."/>
            <person name="Fitzgerald M."/>
            <person name="Haas B."/>
            <person name="Abouelleil A."/>
            <person name="Allen A.W."/>
            <person name="Alvarado L."/>
            <person name="Arachchi H.M."/>
            <person name="Berlin A.M."/>
            <person name="Chapman S.B."/>
            <person name="Gainer-Dewar J."/>
            <person name="Goldberg J."/>
            <person name="Griggs A."/>
            <person name="Gujja S."/>
            <person name="Hansen M."/>
            <person name="Howarth C."/>
            <person name="Imamovic A."/>
            <person name="Ireland A."/>
            <person name="Larimer J."/>
            <person name="McCowan C."/>
            <person name="Murphy C."/>
            <person name="Pearson M."/>
            <person name="Poon T.W."/>
            <person name="Priest M."/>
            <person name="Roberts A."/>
            <person name="Saif S."/>
            <person name="Shea T."/>
            <person name="Sisk P."/>
            <person name="Sykes S."/>
            <person name="Wortman J."/>
            <person name="Nusbaum C."/>
            <person name="Birren B."/>
        </authorList>
    </citation>
    <scope>NUCLEOTIDE SEQUENCE [LARGE SCALE GENOMIC DNA]</scope>
    <source>
        <strain evidence="7 9">ATCC BAA-350</strain>
    </source>
</reference>
<dbReference type="Gene3D" id="3.40.50.1370">
    <property type="entry name" value="Aspartate/ornithine carbamoyltransferase"/>
    <property type="match status" value="2"/>
</dbReference>
<evidence type="ECO:0000256" key="2">
    <source>
        <dbReference type="NCBIfam" id="TIGR00658"/>
    </source>
</evidence>
<proteinExistence type="inferred from homology"/>
<dbReference type="EC" id="2.1.3.3" evidence="2"/>
<dbReference type="GO" id="GO:0016597">
    <property type="term" value="F:amino acid binding"/>
    <property type="evidence" value="ECO:0007669"/>
    <property type="project" value="InterPro"/>
</dbReference>
<evidence type="ECO:0000313" key="6">
    <source>
        <dbReference type="EMBL" id="EOI57747.1"/>
    </source>
</evidence>
<dbReference type="PATRIC" id="fig|1158614.3.peg.747"/>
<dbReference type="GO" id="GO:0042450">
    <property type="term" value="P:L-arginine biosynthetic process via ornithine"/>
    <property type="evidence" value="ECO:0007669"/>
    <property type="project" value="UniProtKB-UniRule"/>
</dbReference>
<dbReference type="InterPro" id="IPR006132">
    <property type="entry name" value="Asp/Orn_carbamoyltranf_P-bd"/>
</dbReference>
<dbReference type="PANTHER" id="PTHR45753:SF3">
    <property type="entry name" value="ORNITHINE TRANSCARBAMYLASE, MITOCHONDRIAL"/>
    <property type="match status" value="1"/>
</dbReference>
<dbReference type="EMBL" id="AJDQ01000004">
    <property type="protein sequence ID" value="EOI57747.1"/>
    <property type="molecule type" value="Genomic_DNA"/>
</dbReference>
<dbReference type="NCBIfam" id="TIGR00658">
    <property type="entry name" value="orni_carb_tr"/>
    <property type="match status" value="1"/>
</dbReference>
<comment type="caution">
    <text evidence="6">The sequence shown here is derived from an EMBL/GenBank/DDBJ whole genome shotgun (WGS) entry which is preliminary data.</text>
</comment>
<dbReference type="eggNOG" id="COG0078">
    <property type="taxonomic scope" value="Bacteria"/>
</dbReference>
<evidence type="ECO:0000313" key="9">
    <source>
        <dbReference type="Proteomes" id="UP000014160"/>
    </source>
</evidence>
<dbReference type="OrthoDB" id="9802587at2"/>
<dbReference type="GO" id="GO:0019240">
    <property type="term" value="P:citrulline biosynthetic process"/>
    <property type="evidence" value="ECO:0007669"/>
    <property type="project" value="TreeGrafter"/>
</dbReference>
<dbReference type="Proteomes" id="UP000013750">
    <property type="component" value="Unassembled WGS sequence"/>
</dbReference>
<dbReference type="InterPro" id="IPR002292">
    <property type="entry name" value="Orn/put_carbamltrans"/>
</dbReference>
<dbReference type="InterPro" id="IPR006131">
    <property type="entry name" value="Asp_carbamoyltransf_Asp/Orn-bd"/>
</dbReference>